<dbReference type="InterPro" id="IPR038718">
    <property type="entry name" value="SNF2-like_sf"/>
</dbReference>
<protein>
    <submittedName>
        <fullName evidence="2">DEAD/DEAH box helicase</fullName>
    </submittedName>
</protein>
<keyword evidence="2" id="KW-0067">ATP-binding</keyword>
<keyword evidence="2" id="KW-0547">Nucleotide-binding</keyword>
<dbReference type="SMART" id="SM00487">
    <property type="entry name" value="DEXDc"/>
    <property type="match status" value="1"/>
</dbReference>
<dbReference type="InterPro" id="IPR027417">
    <property type="entry name" value="P-loop_NTPase"/>
</dbReference>
<evidence type="ECO:0000313" key="2">
    <source>
        <dbReference type="EMBL" id="TWV20133.1"/>
    </source>
</evidence>
<keyword evidence="3" id="KW-1185">Reference proteome</keyword>
<keyword evidence="2" id="KW-0347">Helicase</keyword>
<dbReference type="PANTHER" id="PTHR10799">
    <property type="entry name" value="SNF2/RAD54 HELICASE FAMILY"/>
    <property type="match status" value="1"/>
</dbReference>
<dbReference type="InterPro" id="IPR001650">
    <property type="entry name" value="Helicase_C-like"/>
</dbReference>
<proteinExistence type="predicted"/>
<comment type="caution">
    <text evidence="2">The sequence shown here is derived from an EMBL/GenBank/DDBJ whole genome shotgun (WGS) entry which is preliminary data.</text>
</comment>
<dbReference type="RefSeq" id="WP_146582658.1">
    <property type="nucleotide sequence ID" value="NZ_VOGX01000052.1"/>
</dbReference>
<dbReference type="Pfam" id="PF00176">
    <property type="entry name" value="SNF2-rel_dom"/>
    <property type="match status" value="1"/>
</dbReference>
<dbReference type="SUPFAM" id="SSF52540">
    <property type="entry name" value="P-loop containing nucleoside triphosphate hydrolases"/>
    <property type="match status" value="2"/>
</dbReference>
<dbReference type="Pfam" id="PF00271">
    <property type="entry name" value="Helicase_C"/>
    <property type="match status" value="1"/>
</dbReference>
<dbReference type="GO" id="GO:0004386">
    <property type="term" value="F:helicase activity"/>
    <property type="evidence" value="ECO:0007669"/>
    <property type="project" value="UniProtKB-KW"/>
</dbReference>
<gene>
    <name evidence="2" type="ORF">FRZ02_23590</name>
</gene>
<feature type="domain" description="Helicase ATP-binding" evidence="1">
    <location>
        <begin position="129"/>
        <end position="288"/>
    </location>
</feature>
<accession>A0ABY3GVE2</accession>
<dbReference type="PROSITE" id="PS51192">
    <property type="entry name" value="HELICASE_ATP_BIND_1"/>
    <property type="match status" value="1"/>
</dbReference>
<keyword evidence="2" id="KW-0378">Hydrolase</keyword>
<reference evidence="3" key="1">
    <citation type="journal article" date="2019" name="Microbiol. Resour. Announc.">
        <title>Draft Genomic Sequences of Streptomyces misionensis and Streptomyces albidoflavus, bacteria applied for phytopathogen biocontrol.</title>
        <authorList>
            <person name="Pylro V."/>
            <person name="Dias A."/>
            <person name="Andreote F."/>
            <person name="Varani A."/>
            <person name="Andreote C."/>
            <person name="Bernardo E."/>
            <person name="Martins T."/>
        </authorList>
    </citation>
    <scope>NUCLEOTIDE SEQUENCE [LARGE SCALE GENOMIC DNA]</scope>
    <source>
        <strain evidence="3">77</strain>
    </source>
</reference>
<organism evidence="2 3">
    <name type="scientific">Streptomyces albidoflavus</name>
    <dbReference type="NCBI Taxonomy" id="1886"/>
    <lineage>
        <taxon>Bacteria</taxon>
        <taxon>Bacillati</taxon>
        <taxon>Actinomycetota</taxon>
        <taxon>Actinomycetes</taxon>
        <taxon>Kitasatosporales</taxon>
        <taxon>Streptomycetaceae</taxon>
        <taxon>Streptomyces</taxon>
        <taxon>Streptomyces albidoflavus group</taxon>
    </lineage>
</organism>
<evidence type="ECO:0000259" key="1">
    <source>
        <dbReference type="PROSITE" id="PS51192"/>
    </source>
</evidence>
<name>A0ABY3GVE2_9ACTN</name>
<dbReference type="EMBL" id="VOGX01000052">
    <property type="protein sequence ID" value="TWV20133.1"/>
    <property type="molecule type" value="Genomic_DNA"/>
</dbReference>
<evidence type="ECO:0000313" key="3">
    <source>
        <dbReference type="Proteomes" id="UP000318052"/>
    </source>
</evidence>
<sequence>MGSQPSLVIGFDATRTQAALRTVPEWRGELGQMIASFPSGRMTDRLSAAVPLDSFLASIGSLAEWPQPEGVVWEDDFRRIVSEMLDTAETADRLLNGAPDEESASPEEVPALLGDSWTGALTPFQLRDIAQLLSVGHGANFSVPGAGKTRVSLAVFAALREQGTVNRILVVSPKSAYEAWQLEARECFSSPLDVQVLGKSAPPPADLLLVNYERLDRALAGLSQWLKVAPTMLILDEAHRMKLGGAGVYGAACMALGPLSRVRMILSGTPAPNGAKDLENLLSFVWPGHGRRVVTQAVDGGDLAHASQVLRPLYTRTTKSELGLPPVDLRVRPLRMPPLHREIYDALIGKFSPRAAADRGNFEAFGKAVLRLLMAATSPALLVGGSTRYEPLSFRVPPLDVPEGDSLAALLRKLPDYELPPKYTETLSIVSANAAAGRKTLVWTGFVRSITSLQTLLAPFQPAAVHGGTPDREEELRRFREDPDCSVLISNPATLGEGISLHQVCHDAVYVDRDFQAGRFLQSLDRIHRLGLSPDTQTRVTVLTAAESVDDVVSMRLAEKLEFMGSILDDPEVQQLADPEDETPMAAGMNSADVRALLDHLRGRPAQGAPPVRR</sequence>
<dbReference type="Gene3D" id="3.40.50.300">
    <property type="entry name" value="P-loop containing nucleotide triphosphate hydrolases"/>
    <property type="match status" value="1"/>
</dbReference>
<dbReference type="Proteomes" id="UP000318052">
    <property type="component" value="Unassembled WGS sequence"/>
</dbReference>
<dbReference type="Gene3D" id="3.40.50.10810">
    <property type="entry name" value="Tandem AAA-ATPase domain"/>
    <property type="match status" value="1"/>
</dbReference>
<dbReference type="InterPro" id="IPR014001">
    <property type="entry name" value="Helicase_ATP-bd"/>
</dbReference>
<dbReference type="InterPro" id="IPR000330">
    <property type="entry name" value="SNF2_N"/>
</dbReference>